<dbReference type="InterPro" id="IPR005467">
    <property type="entry name" value="His_kinase_dom"/>
</dbReference>
<dbReference type="AlphaFoldDB" id="A0A1T5JEN9"/>
<dbReference type="STRING" id="428993.SAMN06296058_0737"/>
<dbReference type="InterPro" id="IPR036097">
    <property type="entry name" value="HisK_dim/P_sf"/>
</dbReference>
<dbReference type="CDD" id="cd00082">
    <property type="entry name" value="HisKA"/>
    <property type="match status" value="1"/>
</dbReference>
<dbReference type="Pfam" id="PF02518">
    <property type="entry name" value="HATPase_c"/>
    <property type="match status" value="1"/>
</dbReference>
<accession>A0A1T5JEN9</accession>
<dbReference type="CDD" id="cd00075">
    <property type="entry name" value="HATPase"/>
    <property type="match status" value="1"/>
</dbReference>
<keyword evidence="3" id="KW-0597">Phosphoprotein</keyword>
<feature type="domain" description="Histidine kinase" evidence="4">
    <location>
        <begin position="157"/>
        <end position="373"/>
    </location>
</feature>
<dbReference type="PROSITE" id="PS50112">
    <property type="entry name" value="PAS"/>
    <property type="match status" value="1"/>
</dbReference>
<evidence type="ECO:0000256" key="2">
    <source>
        <dbReference type="ARBA" id="ARBA00012438"/>
    </source>
</evidence>
<organism evidence="6 7">
    <name type="scientific">Pseudoxanthomonas indica</name>
    <dbReference type="NCBI Taxonomy" id="428993"/>
    <lineage>
        <taxon>Bacteria</taxon>
        <taxon>Pseudomonadati</taxon>
        <taxon>Pseudomonadota</taxon>
        <taxon>Gammaproteobacteria</taxon>
        <taxon>Lysobacterales</taxon>
        <taxon>Lysobacteraceae</taxon>
        <taxon>Pseudoxanthomonas</taxon>
    </lineage>
</organism>
<reference evidence="6 7" key="1">
    <citation type="submission" date="2017-02" db="EMBL/GenBank/DDBJ databases">
        <authorList>
            <person name="Peterson S.W."/>
        </authorList>
    </citation>
    <scope>NUCLEOTIDE SEQUENCE [LARGE SCALE GENOMIC DNA]</scope>
    <source>
        <strain evidence="6 7">P15</strain>
    </source>
</reference>
<dbReference type="InterPro" id="IPR003594">
    <property type="entry name" value="HATPase_dom"/>
</dbReference>
<dbReference type="PANTHER" id="PTHR43547:SF2">
    <property type="entry name" value="HYBRID SIGNAL TRANSDUCTION HISTIDINE KINASE C"/>
    <property type="match status" value="1"/>
</dbReference>
<dbReference type="InterPro" id="IPR004358">
    <property type="entry name" value="Sig_transdc_His_kin-like_C"/>
</dbReference>
<dbReference type="InterPro" id="IPR000014">
    <property type="entry name" value="PAS"/>
</dbReference>
<dbReference type="Gene3D" id="3.30.450.20">
    <property type="entry name" value="PAS domain"/>
    <property type="match status" value="1"/>
</dbReference>
<dbReference type="PROSITE" id="PS50109">
    <property type="entry name" value="HIS_KIN"/>
    <property type="match status" value="1"/>
</dbReference>
<dbReference type="CDD" id="cd00130">
    <property type="entry name" value="PAS"/>
    <property type="match status" value="1"/>
</dbReference>
<evidence type="ECO:0000259" key="5">
    <source>
        <dbReference type="PROSITE" id="PS50112"/>
    </source>
</evidence>
<dbReference type="SUPFAM" id="SSF55785">
    <property type="entry name" value="PYP-like sensor domain (PAS domain)"/>
    <property type="match status" value="1"/>
</dbReference>
<evidence type="ECO:0000313" key="6">
    <source>
        <dbReference type="EMBL" id="SKC49786.1"/>
    </source>
</evidence>
<dbReference type="SUPFAM" id="SSF47384">
    <property type="entry name" value="Homodimeric domain of signal transducing histidine kinase"/>
    <property type="match status" value="1"/>
</dbReference>
<evidence type="ECO:0000256" key="3">
    <source>
        <dbReference type="ARBA" id="ARBA00022553"/>
    </source>
</evidence>
<comment type="catalytic activity">
    <reaction evidence="1">
        <text>ATP + protein L-histidine = ADP + protein N-phospho-L-histidine.</text>
        <dbReference type="EC" id="2.7.13.3"/>
    </reaction>
</comment>
<dbReference type="Proteomes" id="UP000190341">
    <property type="component" value="Unassembled WGS sequence"/>
</dbReference>
<dbReference type="InterPro" id="IPR035965">
    <property type="entry name" value="PAS-like_dom_sf"/>
</dbReference>
<evidence type="ECO:0000256" key="1">
    <source>
        <dbReference type="ARBA" id="ARBA00000085"/>
    </source>
</evidence>
<dbReference type="SMART" id="SM00388">
    <property type="entry name" value="HisKA"/>
    <property type="match status" value="1"/>
</dbReference>
<dbReference type="InterPro" id="IPR003661">
    <property type="entry name" value="HisK_dim/P_dom"/>
</dbReference>
<keyword evidence="7" id="KW-1185">Reference proteome</keyword>
<gene>
    <name evidence="6" type="ORF">SAMN06296058_0737</name>
</gene>
<dbReference type="PRINTS" id="PR00344">
    <property type="entry name" value="BCTRLSENSOR"/>
</dbReference>
<dbReference type="SUPFAM" id="SSF55874">
    <property type="entry name" value="ATPase domain of HSP90 chaperone/DNA topoisomerase II/histidine kinase"/>
    <property type="match status" value="1"/>
</dbReference>
<keyword evidence="6" id="KW-0808">Transferase</keyword>
<evidence type="ECO:0000313" key="7">
    <source>
        <dbReference type="Proteomes" id="UP000190341"/>
    </source>
</evidence>
<dbReference type="RefSeq" id="WP_079723116.1">
    <property type="nucleotide sequence ID" value="NZ_BMCL01000003.1"/>
</dbReference>
<protein>
    <recommendedName>
        <fullName evidence="2">histidine kinase</fullName>
        <ecNumber evidence="2">2.7.13.3</ecNumber>
    </recommendedName>
</protein>
<dbReference type="EC" id="2.7.13.3" evidence="2"/>
<keyword evidence="6" id="KW-0418">Kinase</keyword>
<dbReference type="Gene3D" id="1.10.287.130">
    <property type="match status" value="1"/>
</dbReference>
<evidence type="ECO:0000259" key="4">
    <source>
        <dbReference type="PROSITE" id="PS50109"/>
    </source>
</evidence>
<feature type="domain" description="PAS" evidence="5">
    <location>
        <begin position="13"/>
        <end position="86"/>
    </location>
</feature>
<sequence length="373" mass="41196">MPSTPPSIDEKEVQQMLWQFVQRTQDYVVLLLDSAGTITWANEGAGVVLGASADELRGMNFSHFFTEADIKNGIPDHELEVALTSGSASDDRWMERMDHSRFWASGMAVYLGGDCEGCAYLKLFRDLTVVRMQLETDRKRRRSAVQAADNMSGAIAVLAHELRNPLAGIALATDLLDSRIPEEVDVARPMSGLNENLKLASRLIDDLLQHSRITAARFRLDRSPCTLRDLLTSSAQIAQRQVGQENRNVHVLVPKAEIEMHIDGMRMQQVFVNLIANALRYTPNPGRIWVTGTVEGLEVVTRVTDEGRGIAPEQLSHLFDLFTDSRVKGTKLGLGLGLAVVKKTVELHGGSVQAKSEGRGKGSQFVVRFPAHE</sequence>
<name>A0A1T5JEN9_9GAMM</name>
<dbReference type="Pfam" id="PF00512">
    <property type="entry name" value="HisKA"/>
    <property type="match status" value="1"/>
</dbReference>
<dbReference type="InterPro" id="IPR036890">
    <property type="entry name" value="HATPase_C_sf"/>
</dbReference>
<proteinExistence type="predicted"/>
<dbReference type="SMART" id="SM00387">
    <property type="entry name" value="HATPase_c"/>
    <property type="match status" value="1"/>
</dbReference>
<dbReference type="OrthoDB" id="9768069at2"/>
<dbReference type="EMBL" id="FUZV01000001">
    <property type="protein sequence ID" value="SKC49786.1"/>
    <property type="molecule type" value="Genomic_DNA"/>
</dbReference>
<dbReference type="GO" id="GO:0000155">
    <property type="term" value="F:phosphorelay sensor kinase activity"/>
    <property type="evidence" value="ECO:0007669"/>
    <property type="project" value="InterPro"/>
</dbReference>
<dbReference type="PANTHER" id="PTHR43547">
    <property type="entry name" value="TWO-COMPONENT HISTIDINE KINASE"/>
    <property type="match status" value="1"/>
</dbReference>
<dbReference type="Gene3D" id="3.30.565.10">
    <property type="entry name" value="Histidine kinase-like ATPase, C-terminal domain"/>
    <property type="match status" value="1"/>
</dbReference>